<keyword evidence="2" id="KW-0560">Oxidoreductase</keyword>
<evidence type="ECO:0000313" key="3">
    <source>
        <dbReference type="Proteomes" id="UP000578352"/>
    </source>
</evidence>
<dbReference type="InterPro" id="IPR036812">
    <property type="entry name" value="NAD(P)_OxRdtase_dom_sf"/>
</dbReference>
<dbReference type="Pfam" id="PF00248">
    <property type="entry name" value="Aldo_ket_red"/>
    <property type="match status" value="1"/>
</dbReference>
<comment type="caution">
    <text evidence="2">The sequence shown here is derived from an EMBL/GenBank/DDBJ whole genome shotgun (WGS) entry which is preliminary data.</text>
</comment>
<dbReference type="EC" id="1.1.1.122" evidence="2"/>
<dbReference type="InterPro" id="IPR020471">
    <property type="entry name" value="AKR"/>
</dbReference>
<dbReference type="Gene3D" id="3.20.20.100">
    <property type="entry name" value="NADP-dependent oxidoreductase domain"/>
    <property type="match status" value="1"/>
</dbReference>
<evidence type="ECO:0000259" key="1">
    <source>
        <dbReference type="Pfam" id="PF00248"/>
    </source>
</evidence>
<feature type="domain" description="NADP-dependent oxidoreductase" evidence="1">
    <location>
        <begin position="14"/>
        <end position="300"/>
    </location>
</feature>
<evidence type="ECO:0000313" key="2">
    <source>
        <dbReference type="EMBL" id="NYJ22757.1"/>
    </source>
</evidence>
<dbReference type="PANTHER" id="PTHR42686">
    <property type="entry name" value="GH17980P-RELATED"/>
    <property type="match status" value="1"/>
</dbReference>
<dbReference type="InterPro" id="IPR023210">
    <property type="entry name" value="NADP_OxRdtase_dom"/>
</dbReference>
<reference evidence="2 3" key="1">
    <citation type="submission" date="2020-07" db="EMBL/GenBank/DDBJ databases">
        <title>Sequencing the genomes of 1000 actinobacteria strains.</title>
        <authorList>
            <person name="Klenk H.-P."/>
        </authorList>
    </citation>
    <scope>NUCLEOTIDE SEQUENCE [LARGE SCALE GENOMIC DNA]</scope>
    <source>
        <strain evidence="2 3">DSM 15165</strain>
    </source>
</reference>
<dbReference type="CDD" id="cd19152">
    <property type="entry name" value="AKR_AKR15A"/>
    <property type="match status" value="1"/>
</dbReference>
<dbReference type="GO" id="GO:0047834">
    <property type="term" value="F:D-threo-aldose 1-dehydrogenase activity"/>
    <property type="evidence" value="ECO:0007669"/>
    <property type="project" value="UniProtKB-EC"/>
</dbReference>
<dbReference type="Proteomes" id="UP000578352">
    <property type="component" value="Unassembled WGS sequence"/>
</dbReference>
<protein>
    <submittedName>
        <fullName evidence="2">D-threo-aldose 1-dehydrogenase</fullName>
        <ecNumber evidence="2">1.1.1.122</ecNumber>
    </submittedName>
</protein>
<gene>
    <name evidence="2" type="ORF">HNR13_001044</name>
</gene>
<accession>A0A853CQ15</accession>
<name>A0A853CQ15_9MICO</name>
<proteinExistence type="predicted"/>
<dbReference type="SUPFAM" id="SSF51430">
    <property type="entry name" value="NAD(P)-linked oxidoreductase"/>
    <property type="match status" value="1"/>
</dbReference>
<dbReference type="RefSeq" id="WP_179604768.1">
    <property type="nucleotide sequence ID" value="NZ_BAABEH010000001.1"/>
</dbReference>
<organism evidence="2 3">
    <name type="scientific">Leifsonia shinshuensis</name>
    <dbReference type="NCBI Taxonomy" id="150026"/>
    <lineage>
        <taxon>Bacteria</taxon>
        <taxon>Bacillati</taxon>
        <taxon>Actinomycetota</taxon>
        <taxon>Actinomycetes</taxon>
        <taxon>Micrococcales</taxon>
        <taxon>Microbacteriaceae</taxon>
        <taxon>Leifsonia</taxon>
    </lineage>
</organism>
<dbReference type="GO" id="GO:0005829">
    <property type="term" value="C:cytosol"/>
    <property type="evidence" value="ECO:0007669"/>
    <property type="project" value="TreeGrafter"/>
</dbReference>
<sequence length="324" mass="34685">MRERPYRRGGRLTEIGFGGAQVGNLYRAISDDDALAAIDAAWSDGIRYFDTAPHYGLGLSERRLGQALAGRPRDELVISTKAGRLLVPSPETADRPDDDGFAVPADHRRVFDFSRDGILRSVESSLERLGVDRLDIVYLHDPDRHWEAASTSGVGALAELREQGVVGAIGAGMNQSAMLTEFVRRCDVDIVMVAGRYTLLDQSAGADLLPAAAERGVSVVVAGVYNSGILSRASVPEAAHYDYSAAPPEILARARRIAEVCARFDVDLPTAAVQFALRRPEVVSVVLGTGTAAHVRSGAERGAADVPAELWEELADAGLIDPAR</sequence>
<dbReference type="AlphaFoldDB" id="A0A853CQ15"/>
<dbReference type="PANTHER" id="PTHR42686:SF1">
    <property type="entry name" value="GH17980P-RELATED"/>
    <property type="match status" value="1"/>
</dbReference>
<dbReference type="EMBL" id="JACCFL010000001">
    <property type="protein sequence ID" value="NYJ22757.1"/>
    <property type="molecule type" value="Genomic_DNA"/>
</dbReference>